<evidence type="ECO:0000313" key="2">
    <source>
        <dbReference type="Proteomes" id="UP001549749"/>
    </source>
</evidence>
<name>A0ABV2T8N8_9BACT</name>
<dbReference type="PROSITE" id="PS51257">
    <property type="entry name" value="PROKAR_LIPOPROTEIN"/>
    <property type="match status" value="1"/>
</dbReference>
<protein>
    <submittedName>
        <fullName evidence="1">Uncharacterized protein</fullName>
    </submittedName>
</protein>
<dbReference type="EMBL" id="JBEXAC010000002">
    <property type="protein sequence ID" value="MET6999420.1"/>
    <property type="molecule type" value="Genomic_DNA"/>
</dbReference>
<dbReference type="Proteomes" id="UP001549749">
    <property type="component" value="Unassembled WGS sequence"/>
</dbReference>
<reference evidence="1 2" key="1">
    <citation type="submission" date="2024-06" db="EMBL/GenBank/DDBJ databases">
        <title>Chitinophaga defluvii sp. nov., isolated from municipal sewage.</title>
        <authorList>
            <person name="Zhang L."/>
        </authorList>
    </citation>
    <scope>NUCLEOTIDE SEQUENCE [LARGE SCALE GENOMIC DNA]</scope>
    <source>
        <strain evidence="1 2">H8</strain>
    </source>
</reference>
<keyword evidence="2" id="KW-1185">Reference proteome</keyword>
<accession>A0ABV2T8N8</accession>
<gene>
    <name evidence="1" type="ORF">ABR189_18675</name>
</gene>
<dbReference type="RefSeq" id="WP_354661984.1">
    <property type="nucleotide sequence ID" value="NZ_JBEXAC010000002.1"/>
</dbReference>
<comment type="caution">
    <text evidence="1">The sequence shown here is derived from an EMBL/GenBank/DDBJ whole genome shotgun (WGS) entry which is preliminary data.</text>
</comment>
<sequence length="122" mass="13818">MKYTILFIVFAVLSACSGTKSGREDITGTYVNIETDSLRTVYDTLDVRKIHPQATDAYEIVKRSRVVFKKAEDEQFSKANRERINATFDATNNILRTEDPGIVYSVDGNTLVLDKSVYEKIN</sequence>
<organism evidence="1 2">
    <name type="scientific">Chitinophaga defluvii</name>
    <dbReference type="NCBI Taxonomy" id="3163343"/>
    <lineage>
        <taxon>Bacteria</taxon>
        <taxon>Pseudomonadati</taxon>
        <taxon>Bacteroidota</taxon>
        <taxon>Chitinophagia</taxon>
        <taxon>Chitinophagales</taxon>
        <taxon>Chitinophagaceae</taxon>
        <taxon>Chitinophaga</taxon>
    </lineage>
</organism>
<proteinExistence type="predicted"/>
<evidence type="ECO:0000313" key="1">
    <source>
        <dbReference type="EMBL" id="MET6999420.1"/>
    </source>
</evidence>